<comment type="caution">
    <text evidence="2">The sequence shown here is derived from an EMBL/GenBank/DDBJ whole genome shotgun (WGS) entry which is preliminary data.</text>
</comment>
<dbReference type="NCBIfam" id="TIGR01686">
    <property type="entry name" value="FkbH"/>
    <property type="match status" value="1"/>
</dbReference>
<dbReference type="InterPro" id="IPR016181">
    <property type="entry name" value="Acyl_CoA_acyltransferase"/>
</dbReference>
<dbReference type="InterPro" id="IPR036412">
    <property type="entry name" value="HAD-like_sf"/>
</dbReference>
<dbReference type="PATRIC" id="fig|398512.5.peg.1748"/>
<dbReference type="RefSeq" id="WP_242853116.1">
    <property type="nucleotide sequence ID" value="NZ_JQKC01000015.1"/>
</dbReference>
<reference evidence="3" key="1">
    <citation type="submission" date="2015-07" db="EMBL/GenBank/DDBJ databases">
        <title>Near-Complete Genome Sequence of the Cellulolytic Bacterium Bacteroides (Pseudobacteroides) cellulosolvens ATCC 35603.</title>
        <authorList>
            <person name="Dassa B."/>
            <person name="Utturkar S.M."/>
            <person name="Klingeman D.M."/>
            <person name="Hurt R.A."/>
            <person name="Keller M."/>
            <person name="Xu J."/>
            <person name="Reddy Y.H.K."/>
            <person name="Borovok I."/>
            <person name="Grinberg I.R."/>
            <person name="Lamed R."/>
            <person name="Zhivin O."/>
            <person name="Bayer E.A."/>
            <person name="Brown S.D."/>
        </authorList>
    </citation>
    <scope>NUCLEOTIDE SEQUENCE [LARGE SCALE GENOMIC DNA]</scope>
    <source>
        <strain evidence="3">DSM 2933</strain>
    </source>
</reference>
<protein>
    <submittedName>
        <fullName evidence="2">FkbH like protein</fullName>
    </submittedName>
</protein>
<dbReference type="InterPro" id="IPR010037">
    <property type="entry name" value="FkbH_domain"/>
</dbReference>
<dbReference type="Proteomes" id="UP000036923">
    <property type="component" value="Unassembled WGS sequence"/>
</dbReference>
<dbReference type="InterPro" id="IPR000182">
    <property type="entry name" value="GNAT_dom"/>
</dbReference>
<dbReference type="SUPFAM" id="SSF56784">
    <property type="entry name" value="HAD-like"/>
    <property type="match status" value="1"/>
</dbReference>
<proteinExistence type="predicted"/>
<dbReference type="AlphaFoldDB" id="A0A0L6JKQ6"/>
<dbReference type="Gene3D" id="3.40.630.30">
    <property type="match status" value="1"/>
</dbReference>
<dbReference type="NCBIfam" id="TIGR01681">
    <property type="entry name" value="HAD-SF-IIIC"/>
    <property type="match status" value="1"/>
</dbReference>
<dbReference type="InterPro" id="IPR023214">
    <property type="entry name" value="HAD_sf"/>
</dbReference>
<evidence type="ECO:0000259" key="1">
    <source>
        <dbReference type="PROSITE" id="PS51186"/>
    </source>
</evidence>
<dbReference type="Pfam" id="PF13419">
    <property type="entry name" value="HAD_2"/>
    <property type="match status" value="1"/>
</dbReference>
<dbReference type="GO" id="GO:0016747">
    <property type="term" value="F:acyltransferase activity, transferring groups other than amino-acyl groups"/>
    <property type="evidence" value="ECO:0007669"/>
    <property type="project" value="InterPro"/>
</dbReference>
<dbReference type="InterPro" id="IPR010033">
    <property type="entry name" value="HAD_SF_ppase_IIIC"/>
</dbReference>
<keyword evidence="3" id="KW-1185">Reference proteome</keyword>
<organism evidence="2 3">
    <name type="scientific">Pseudobacteroides cellulosolvens ATCC 35603 = DSM 2933</name>
    <dbReference type="NCBI Taxonomy" id="398512"/>
    <lineage>
        <taxon>Bacteria</taxon>
        <taxon>Bacillati</taxon>
        <taxon>Bacillota</taxon>
        <taxon>Clostridia</taxon>
        <taxon>Eubacteriales</taxon>
        <taxon>Oscillospiraceae</taxon>
        <taxon>Pseudobacteroides</taxon>
    </lineage>
</organism>
<sequence>MELKMAKGKKNSKRIKCVVWDLDNTIWNGILLEDKNVTLRNGITDIIKTLDSRGILQSIASRNDYNSAMEKLKEFKLDEYFIYPQINWNSKSTSVLTIANLINIGTDTLAFIDDQQFEREEVSFSIPEVLCIDAIDLSGLIDMPEMIPRFLTDDSKNRRIMYMSDIKRNLIEEKFDGPQEKFLESLEMELTIAPVEEGDLERAEELTVRTHQLNTTGYTYSYEELKSFSSSDRYKLFIMGLNDKYGTYGKIGLILMEYDDDVWIIKLLLMSCRVMSRGVGTVVLNYIMKMAKDKGVKLRAEFVPTDKNRMMYVTYKFAGFREVEENDSLVVFENSLERIQGIPNYIKLKVNI</sequence>
<gene>
    <name evidence="2" type="ORF">Bccel_1678</name>
</gene>
<dbReference type="PROSITE" id="PS51186">
    <property type="entry name" value="GNAT"/>
    <property type="match status" value="1"/>
</dbReference>
<dbReference type="Gene3D" id="3.40.50.1000">
    <property type="entry name" value="HAD superfamily/HAD-like"/>
    <property type="match status" value="1"/>
</dbReference>
<dbReference type="EMBL" id="LGTC01000001">
    <property type="protein sequence ID" value="KNY26416.1"/>
    <property type="molecule type" value="Genomic_DNA"/>
</dbReference>
<feature type="domain" description="N-acetyltransferase" evidence="1">
    <location>
        <begin position="190"/>
        <end position="349"/>
    </location>
</feature>
<evidence type="ECO:0000313" key="3">
    <source>
        <dbReference type="Proteomes" id="UP000036923"/>
    </source>
</evidence>
<dbReference type="eggNOG" id="COG3882">
    <property type="taxonomic scope" value="Bacteria"/>
</dbReference>
<evidence type="ECO:0000313" key="2">
    <source>
        <dbReference type="EMBL" id="KNY26416.1"/>
    </source>
</evidence>
<dbReference type="SUPFAM" id="SSF55729">
    <property type="entry name" value="Acyl-CoA N-acyltransferases (Nat)"/>
    <property type="match status" value="1"/>
</dbReference>
<name>A0A0L6JKQ6_9FIRM</name>
<dbReference type="STRING" id="398512.Bccel_1678"/>
<dbReference type="InterPro" id="IPR041492">
    <property type="entry name" value="HAD_2"/>
</dbReference>
<accession>A0A0L6JKQ6</accession>